<gene>
    <name evidence="2" type="ORF">LMG23994_01605</name>
</gene>
<keyword evidence="1" id="KW-0732">Signal</keyword>
<dbReference type="PROSITE" id="PS51257">
    <property type="entry name" value="PROKAR_LIPOPROTEIN"/>
    <property type="match status" value="1"/>
</dbReference>
<comment type="caution">
    <text evidence="2">The sequence shown here is derived from an EMBL/GenBank/DDBJ whole genome shotgun (WGS) entry which is preliminary data.</text>
</comment>
<sequence>MISKRIGARLALMIGAVVRAYGGTLMLTTACALAMVGPQAHAADPKANIDVPALIRQASAKYQSQFKLSEKQAVAQMDGMLVQQYAAAGRIANEKNAYLKGLYYQASTLLLNGHPIAGGTVVAIARIQPAFSQSPGGRGLAHFVDAMLAGDEEEDADLVEYMARTKRAQAVLRGLRSELQVVAQLRVVGEIYHDGIAVDAGKAGLTALNATAAERKVIEQAIKAK</sequence>
<organism evidence="2 3">
    <name type="scientific">Cupriavidus pinatubonensis</name>
    <dbReference type="NCBI Taxonomy" id="248026"/>
    <lineage>
        <taxon>Bacteria</taxon>
        <taxon>Pseudomonadati</taxon>
        <taxon>Pseudomonadota</taxon>
        <taxon>Betaproteobacteria</taxon>
        <taxon>Burkholderiales</taxon>
        <taxon>Burkholderiaceae</taxon>
        <taxon>Cupriavidus</taxon>
    </lineage>
</organism>
<evidence type="ECO:0000313" key="2">
    <source>
        <dbReference type="EMBL" id="CAG9169671.1"/>
    </source>
</evidence>
<feature type="signal peptide" evidence="1">
    <location>
        <begin position="1"/>
        <end position="42"/>
    </location>
</feature>
<name>A0ABN7YAB5_9BURK</name>
<feature type="chain" id="PRO_5047159982" evidence="1">
    <location>
        <begin position="43"/>
        <end position="225"/>
    </location>
</feature>
<dbReference type="Proteomes" id="UP000701702">
    <property type="component" value="Unassembled WGS sequence"/>
</dbReference>
<protein>
    <submittedName>
        <fullName evidence="2">Uncharacterized protein</fullName>
    </submittedName>
</protein>
<accession>A0ABN7YAB5</accession>
<evidence type="ECO:0000256" key="1">
    <source>
        <dbReference type="SAM" id="SignalP"/>
    </source>
</evidence>
<reference evidence="2 3" key="1">
    <citation type="submission" date="2021-08" db="EMBL/GenBank/DDBJ databases">
        <authorList>
            <person name="Peeters C."/>
        </authorList>
    </citation>
    <scope>NUCLEOTIDE SEQUENCE [LARGE SCALE GENOMIC DNA]</scope>
    <source>
        <strain evidence="2 3">LMG 23994</strain>
    </source>
</reference>
<keyword evidence="3" id="KW-1185">Reference proteome</keyword>
<proteinExistence type="predicted"/>
<dbReference type="EMBL" id="CAJZAF010000007">
    <property type="protein sequence ID" value="CAG9169671.1"/>
    <property type="molecule type" value="Genomic_DNA"/>
</dbReference>
<dbReference type="RefSeq" id="WP_224001145.1">
    <property type="nucleotide sequence ID" value="NZ_CAJZAF010000007.1"/>
</dbReference>
<evidence type="ECO:0000313" key="3">
    <source>
        <dbReference type="Proteomes" id="UP000701702"/>
    </source>
</evidence>